<evidence type="ECO:0000313" key="1">
    <source>
        <dbReference type="EMBL" id="MDY5167742.1"/>
    </source>
</evidence>
<dbReference type="OrthoDB" id="6189458at2"/>
<proteinExistence type="predicted"/>
<evidence type="ECO:0000313" key="2">
    <source>
        <dbReference type="EMBL" id="PXX77477.1"/>
    </source>
</evidence>
<dbReference type="PIRSF" id="PIRSF028991">
    <property type="entry name" value="Glycl_rad_HI0521_prd"/>
    <property type="match status" value="1"/>
</dbReference>
<dbReference type="InterPro" id="IPR016905">
    <property type="entry name" value="Glycyl_radical_YjjI-like"/>
</dbReference>
<dbReference type="Pfam" id="PF11230">
    <property type="entry name" value="YjjI-like"/>
    <property type="match status" value="1"/>
</dbReference>
<organism evidence="2 3">
    <name type="scientific">Dielma fastidiosa</name>
    <dbReference type="NCBI Taxonomy" id="1034346"/>
    <lineage>
        <taxon>Bacteria</taxon>
        <taxon>Bacillati</taxon>
        <taxon>Bacillota</taxon>
        <taxon>Erysipelotrichia</taxon>
        <taxon>Erysipelotrichales</taxon>
        <taxon>Erysipelotrichaceae</taxon>
        <taxon>Dielma</taxon>
    </lineage>
</organism>
<evidence type="ECO:0000313" key="3">
    <source>
        <dbReference type="Proteomes" id="UP000247612"/>
    </source>
</evidence>
<gene>
    <name evidence="2" type="ORF">DES51_11016</name>
    <name evidence="1" type="ORF">MQE39_06335</name>
</gene>
<dbReference type="EMBL" id="JALDAW010000011">
    <property type="protein sequence ID" value="MDY5167742.1"/>
    <property type="molecule type" value="Genomic_DNA"/>
</dbReference>
<dbReference type="Proteomes" id="UP000247612">
    <property type="component" value="Unassembled WGS sequence"/>
</dbReference>
<protein>
    <submittedName>
        <fullName evidence="2">YjjI family glycine radical enzyme</fullName>
    </submittedName>
</protein>
<name>A0A318L727_9FIRM</name>
<sequence length="501" mass="56395">MSKVSEIISNPTLTYAQQVLALARLAESEDDTLKLDDEFKLALKEHTICDLGEGNAPYRPRYIVPDYDLFMEKGCKFLELDPPKDLLEAVNNLLIFYKHVPSITSFPVYLGNFTTMFEKFDVDEAETRKVMRLFLKHIDKTLTDSFVHANIGPKDNRVTRIILDLTEEMQLAIPNISLLYDENETSDELALACIKCMLATSKPSFANHAMYKKEHEGPYAIVSCYNALKVGGGGYTLPRLRLYEISLKAANVDQFMNEVLPHYCELIFRNIDARIRYIVEESSFFKSNFLATEGFVKRENFTGMVGVVGLAECCNHLLGIDDKAKGFGNNEEANALGERILDKINELVHAHHGVYCEGCNNMYVMHAQVGIDTDGMEDSPGARIPVGFEPELYKHIQVETKMHKHFVSGIGDIFKFDDTWNNSKGAVLDIIKGAFNSGMRYFTAYNADNDVVRVTGYLVKKSEIEKLNNNKTSLNNCSAFGQGAARDSHALDRRVYNESGS</sequence>
<comment type="caution">
    <text evidence="2">The sequence shown here is derived from an EMBL/GenBank/DDBJ whole genome shotgun (WGS) entry which is preliminary data.</text>
</comment>
<dbReference type="STRING" id="1034346.GCA_000313565_01297"/>
<dbReference type="Gene3D" id="3.20.70.20">
    <property type="match status" value="1"/>
</dbReference>
<dbReference type="AlphaFoldDB" id="A0A318L727"/>
<dbReference type="SUPFAM" id="SSF51998">
    <property type="entry name" value="PFL-like glycyl radical enzymes"/>
    <property type="match status" value="1"/>
</dbReference>
<dbReference type="RefSeq" id="WP_022937612.1">
    <property type="nucleotide sequence ID" value="NZ_BAABZA010000001.1"/>
</dbReference>
<dbReference type="NCBIfam" id="TIGR04040">
    <property type="entry name" value="glycyl_YjjI"/>
    <property type="match status" value="1"/>
</dbReference>
<dbReference type="EMBL" id="QJKH01000010">
    <property type="protein sequence ID" value="PXX77477.1"/>
    <property type="molecule type" value="Genomic_DNA"/>
</dbReference>
<accession>A0A318L727</accession>
<dbReference type="Proteomes" id="UP001276902">
    <property type="component" value="Unassembled WGS sequence"/>
</dbReference>
<reference evidence="1" key="2">
    <citation type="submission" date="2022-03" db="EMBL/GenBank/DDBJ databases">
        <title>First case of bacteraemia caused by Dielma fastidiosa in a patient hospitalised with diverticulitis.</title>
        <authorList>
            <person name="Forman-Ankjaer B."/>
            <person name="Hvid-Jensen F."/>
            <person name="Kobel C.M."/>
            <person name="Greve T."/>
        </authorList>
    </citation>
    <scope>NUCLEOTIDE SEQUENCE</scope>
    <source>
        <strain evidence="1">AUH_DF_2021</strain>
    </source>
</reference>
<reference evidence="2 3" key="1">
    <citation type="submission" date="2018-05" db="EMBL/GenBank/DDBJ databases">
        <title>Genomic Encyclopedia of Type Strains, Phase IV (KMG-IV): sequencing the most valuable type-strain genomes for metagenomic binning, comparative biology and taxonomic classification.</title>
        <authorList>
            <person name="Goeker M."/>
        </authorList>
    </citation>
    <scope>NUCLEOTIDE SEQUENCE [LARGE SCALE GENOMIC DNA]</scope>
    <source>
        <strain evidence="2 3">JC118</strain>
    </source>
</reference>
<dbReference type="GeneID" id="94439522"/>
<keyword evidence="3" id="KW-1185">Reference proteome</keyword>